<reference evidence="5 6" key="1">
    <citation type="submission" date="2017-03" db="EMBL/GenBank/DDBJ databases">
        <title>Genome sequence of Clostridium hungatei DSM 14427.</title>
        <authorList>
            <person name="Poehlein A."/>
            <person name="Daniel R."/>
        </authorList>
    </citation>
    <scope>NUCLEOTIDE SEQUENCE [LARGE SCALE GENOMIC DNA]</scope>
    <source>
        <strain evidence="5 6">DSM 14427</strain>
    </source>
</reference>
<feature type="domain" description="AMP-dependent synthetase/ligase" evidence="3">
    <location>
        <begin position="14"/>
        <end position="403"/>
    </location>
</feature>
<gene>
    <name evidence="5" type="primary">lcfB_7</name>
    <name evidence="5" type="ORF">CLHUN_41310</name>
</gene>
<dbReference type="InterPro" id="IPR045851">
    <property type="entry name" value="AMP-bd_C_sf"/>
</dbReference>
<evidence type="ECO:0000256" key="1">
    <source>
        <dbReference type="ARBA" id="ARBA00006432"/>
    </source>
</evidence>
<dbReference type="Gene3D" id="2.30.38.10">
    <property type="entry name" value="Luciferase, Domain 3"/>
    <property type="match status" value="1"/>
</dbReference>
<dbReference type="AlphaFoldDB" id="A0A1V4SES7"/>
<dbReference type="InterPro" id="IPR000873">
    <property type="entry name" value="AMP-dep_synth/lig_dom"/>
</dbReference>
<evidence type="ECO:0000313" key="6">
    <source>
        <dbReference type="Proteomes" id="UP000191554"/>
    </source>
</evidence>
<dbReference type="PROSITE" id="PS00455">
    <property type="entry name" value="AMP_BINDING"/>
    <property type="match status" value="1"/>
</dbReference>
<dbReference type="PANTHER" id="PTHR43201">
    <property type="entry name" value="ACYL-COA SYNTHETASE"/>
    <property type="match status" value="1"/>
</dbReference>
<feature type="domain" description="AMP-binding enzyme C-terminal" evidence="4">
    <location>
        <begin position="454"/>
        <end position="529"/>
    </location>
</feature>
<evidence type="ECO:0000259" key="3">
    <source>
        <dbReference type="Pfam" id="PF00501"/>
    </source>
</evidence>
<protein>
    <submittedName>
        <fullName evidence="5">Long-chain-fatty-acid--CoA ligase</fullName>
        <ecNumber evidence="5">6.2.1.3</ecNumber>
    </submittedName>
</protein>
<keyword evidence="6" id="KW-1185">Reference proteome</keyword>
<dbReference type="FunFam" id="3.40.50.12780:FF:000003">
    <property type="entry name" value="Long-chain-fatty-acid--CoA ligase FadD"/>
    <property type="match status" value="1"/>
</dbReference>
<dbReference type="SUPFAM" id="SSF56801">
    <property type="entry name" value="Acetyl-CoA synthetase-like"/>
    <property type="match status" value="1"/>
</dbReference>
<dbReference type="EMBL" id="MZGX01000037">
    <property type="protein sequence ID" value="OPX42016.1"/>
    <property type="molecule type" value="Genomic_DNA"/>
</dbReference>
<dbReference type="OrthoDB" id="9778383at2"/>
<keyword evidence="2 5" id="KW-0436">Ligase</keyword>
<dbReference type="Pfam" id="PF00501">
    <property type="entry name" value="AMP-binding"/>
    <property type="match status" value="1"/>
</dbReference>
<dbReference type="STRING" id="48256.CLHUN_41310"/>
<organism evidence="5 6">
    <name type="scientific">Ruminiclostridium hungatei</name>
    <name type="common">Clostridium hungatei</name>
    <dbReference type="NCBI Taxonomy" id="48256"/>
    <lineage>
        <taxon>Bacteria</taxon>
        <taxon>Bacillati</taxon>
        <taxon>Bacillota</taxon>
        <taxon>Clostridia</taxon>
        <taxon>Eubacteriales</taxon>
        <taxon>Oscillospiraceae</taxon>
        <taxon>Ruminiclostridium</taxon>
    </lineage>
</organism>
<dbReference type="FunFam" id="3.30.300.30:FF:000008">
    <property type="entry name" value="2,3-dihydroxybenzoate-AMP ligase"/>
    <property type="match status" value="1"/>
</dbReference>
<dbReference type="EC" id="6.2.1.3" evidence="5"/>
<evidence type="ECO:0000259" key="4">
    <source>
        <dbReference type="Pfam" id="PF13193"/>
    </source>
</evidence>
<dbReference type="CDD" id="cd05917">
    <property type="entry name" value="FACL_like_2"/>
    <property type="match status" value="1"/>
</dbReference>
<dbReference type="Gene3D" id="3.40.50.980">
    <property type="match status" value="2"/>
</dbReference>
<accession>A0A1V4SES7</accession>
<comment type="similarity">
    <text evidence="1">Belongs to the ATP-dependent AMP-binding enzyme family.</text>
</comment>
<dbReference type="InterPro" id="IPR025110">
    <property type="entry name" value="AMP-bd_C"/>
</dbReference>
<name>A0A1V4SES7_RUMHU</name>
<dbReference type="GO" id="GO:0031956">
    <property type="term" value="F:medium-chain fatty acid-CoA ligase activity"/>
    <property type="evidence" value="ECO:0007669"/>
    <property type="project" value="TreeGrafter"/>
</dbReference>
<dbReference type="Gene3D" id="3.30.300.30">
    <property type="match status" value="1"/>
</dbReference>
<sequence length="554" mass="62107">MEKLIEITVGGLLEQMAGRYPEHECVLYTDRPFRKTYSEFNSICNSVAKSFMKMGIKKGDHVAMWATNVPEWLITLFATAKIGAVLVTVNTNYKIFELEYLLTQSDSSTLVLIDGFKDSNYVQILNELCPELKDSKPGEFKSEKLPFLKNVISISENKYPGMFSWSELMDMGREVPDEELFAISSTLDCHDVINMQYTSGTTGFPKGVMLTHYNIVNNGKCIGDCMHLTYEDSICIPVPFFHCFGLVLAIMACVTHGTTMVPLEYYQPLKVMQTIQNEKCTAVYGVPTMFIAILEHPEFNNFDYSSLRTGIMSGSPCPVKVMEVVVDKMNMKDITIPYGQTEASPVCTQTRIGDSLERRVATVGRALPFIECKIVDPETGKDLPDGVPGEFVTRGYNVMKGYYKMPEATAQAIDSEGWLHTGDLAVRDEHGYFKITGRIKDMIIRGGENIYPKEIEEFLYTLPEVKDVQVIGVPSKAYGEEIMACVILKEGCSLTEEDVKNTVKSHMARHKTPKYVAFVDSFPMTASGKIQKYKMREEAVAKLGLQDDANIETA</sequence>
<dbReference type="GO" id="GO:0004467">
    <property type="term" value="F:long-chain fatty acid-CoA ligase activity"/>
    <property type="evidence" value="ECO:0007669"/>
    <property type="project" value="UniProtKB-EC"/>
</dbReference>
<dbReference type="Pfam" id="PF13193">
    <property type="entry name" value="AMP-binding_C"/>
    <property type="match status" value="1"/>
</dbReference>
<proteinExistence type="inferred from homology"/>
<dbReference type="Proteomes" id="UP000191554">
    <property type="component" value="Unassembled WGS sequence"/>
</dbReference>
<dbReference type="PANTHER" id="PTHR43201:SF5">
    <property type="entry name" value="MEDIUM-CHAIN ACYL-COA LIGASE ACSF2, MITOCHONDRIAL"/>
    <property type="match status" value="1"/>
</dbReference>
<dbReference type="InterPro" id="IPR020845">
    <property type="entry name" value="AMP-binding_CS"/>
</dbReference>
<evidence type="ECO:0000256" key="2">
    <source>
        <dbReference type="ARBA" id="ARBA00022598"/>
    </source>
</evidence>
<evidence type="ECO:0000313" key="5">
    <source>
        <dbReference type="EMBL" id="OPX42016.1"/>
    </source>
</evidence>
<comment type="caution">
    <text evidence="5">The sequence shown here is derived from an EMBL/GenBank/DDBJ whole genome shotgun (WGS) entry which is preliminary data.</text>
</comment>
<dbReference type="RefSeq" id="WP_080066579.1">
    <property type="nucleotide sequence ID" value="NZ_MZGX01000037.1"/>
</dbReference>